<name>A0ABN8Y4G7_RANTA</name>
<organism evidence="2 3">
    <name type="scientific">Rangifer tarandus platyrhynchus</name>
    <name type="common">Svalbard reindeer</name>
    <dbReference type="NCBI Taxonomy" id="3082113"/>
    <lineage>
        <taxon>Eukaryota</taxon>
        <taxon>Metazoa</taxon>
        <taxon>Chordata</taxon>
        <taxon>Craniata</taxon>
        <taxon>Vertebrata</taxon>
        <taxon>Euteleostomi</taxon>
        <taxon>Mammalia</taxon>
        <taxon>Eutheria</taxon>
        <taxon>Laurasiatheria</taxon>
        <taxon>Artiodactyla</taxon>
        <taxon>Ruminantia</taxon>
        <taxon>Pecora</taxon>
        <taxon>Cervidae</taxon>
        <taxon>Odocoileinae</taxon>
        <taxon>Rangifer</taxon>
    </lineage>
</organism>
<evidence type="ECO:0000313" key="2">
    <source>
        <dbReference type="EMBL" id="CAI9156482.1"/>
    </source>
</evidence>
<reference evidence="2" key="1">
    <citation type="submission" date="2023-04" db="EMBL/GenBank/DDBJ databases">
        <authorList>
            <consortium name="ELIXIR-Norway"/>
        </authorList>
    </citation>
    <scope>NUCLEOTIDE SEQUENCE [LARGE SCALE GENOMIC DNA]</scope>
</reference>
<feature type="compositionally biased region" description="Low complexity" evidence="1">
    <location>
        <begin position="1"/>
        <end position="17"/>
    </location>
</feature>
<gene>
    <name evidence="2" type="ORF">MRATA1EN1_LOCUS5444</name>
</gene>
<evidence type="ECO:0000313" key="3">
    <source>
        <dbReference type="Proteomes" id="UP001176941"/>
    </source>
</evidence>
<dbReference type="Proteomes" id="UP001176941">
    <property type="component" value="Chromosome 14"/>
</dbReference>
<sequence length="162" mass="17259">MQGSLLPGGRPGLSHPGNRSETACVRTMAHTPTPRDSAALVGLVSRSLTRPPWGQLLSPASLELWPRSALQAVLTLSEEDFFQTPKRGSFMGQLHCVPLSEAIEAVKSPEKPVQVALRGLSPATGCFPHSPPARGLRGAVRNPAKETWVTPAAFQGLILARL</sequence>
<keyword evidence="3" id="KW-1185">Reference proteome</keyword>
<accession>A0ABN8Y4G7</accession>
<evidence type="ECO:0000256" key="1">
    <source>
        <dbReference type="SAM" id="MobiDB-lite"/>
    </source>
</evidence>
<protein>
    <submittedName>
        <fullName evidence="2">Uncharacterized protein</fullName>
    </submittedName>
</protein>
<dbReference type="EMBL" id="OX459950">
    <property type="protein sequence ID" value="CAI9156482.1"/>
    <property type="molecule type" value="Genomic_DNA"/>
</dbReference>
<proteinExistence type="predicted"/>
<feature type="region of interest" description="Disordered" evidence="1">
    <location>
        <begin position="1"/>
        <end position="21"/>
    </location>
</feature>